<dbReference type="InterPro" id="IPR029044">
    <property type="entry name" value="Nucleotide-diphossugar_trans"/>
</dbReference>
<name>A0A5C6BSG4_9PLAN</name>
<dbReference type="AlphaFoldDB" id="A0A5C6BSG4"/>
<dbReference type="SUPFAM" id="SSF53448">
    <property type="entry name" value="Nucleotide-diphospho-sugar transferases"/>
    <property type="match status" value="1"/>
</dbReference>
<keyword evidence="3" id="KW-0808">Transferase</keyword>
<dbReference type="InterPro" id="IPR001173">
    <property type="entry name" value="Glyco_trans_2-like"/>
</dbReference>
<dbReference type="Proteomes" id="UP000320735">
    <property type="component" value="Unassembled WGS sequence"/>
</dbReference>
<feature type="region of interest" description="Disordered" evidence="1">
    <location>
        <begin position="278"/>
        <end position="305"/>
    </location>
</feature>
<comment type="caution">
    <text evidence="3">The sequence shown here is derived from an EMBL/GenBank/DDBJ whole genome shotgun (WGS) entry which is preliminary data.</text>
</comment>
<dbReference type="Pfam" id="PF00535">
    <property type="entry name" value="Glycos_transf_2"/>
    <property type="match status" value="1"/>
</dbReference>
<evidence type="ECO:0000256" key="1">
    <source>
        <dbReference type="SAM" id="MobiDB-lite"/>
    </source>
</evidence>
<dbReference type="EC" id="2.4.1.54" evidence="3"/>
<sequence length="305" mass="33702">MEFTSETVCKLTRASFKTEYCLCRNLQTQPQQDASEGFGTICIDCFAMPGVLVALPVFNEQEHVADVLQAVQKLGSQILVVDDGSQDRTGEILRGFPNVQVVTHTENQGYGAALRSAFAYAQAHAYDVLVTIDCDGQHQPELIPTIAAELTEAIDIVSGSRYLRSFDEDSLPPEDRRRINATITQEINQRLGLSLTDAFCGFKAYRVSALAALSVTETGYAMPLQVWVQAAREGLTIQEIAVPRVYLDEERSFGGSLDDAERRLAYYRTVLDRELGVQPTSSEISSSSTPATCNREKLREPCRMS</sequence>
<feature type="domain" description="Glycosyltransferase 2-like" evidence="2">
    <location>
        <begin position="53"/>
        <end position="211"/>
    </location>
</feature>
<dbReference type="CDD" id="cd04179">
    <property type="entry name" value="DPM_DPG-synthase_like"/>
    <property type="match status" value="1"/>
</dbReference>
<protein>
    <submittedName>
        <fullName evidence="3">Undecaprenyl-phosphate mannosyltransferase</fullName>
        <ecNumber evidence="3">2.4.1.54</ecNumber>
    </submittedName>
</protein>
<reference evidence="3 4" key="1">
    <citation type="submission" date="2019-02" db="EMBL/GenBank/DDBJ databases">
        <title>Deep-cultivation of Planctomycetes and their phenomic and genomic characterization uncovers novel biology.</title>
        <authorList>
            <person name="Wiegand S."/>
            <person name="Jogler M."/>
            <person name="Boedeker C."/>
            <person name="Pinto D."/>
            <person name="Vollmers J."/>
            <person name="Rivas-Marin E."/>
            <person name="Kohn T."/>
            <person name="Peeters S.H."/>
            <person name="Heuer A."/>
            <person name="Rast P."/>
            <person name="Oberbeckmann S."/>
            <person name="Bunk B."/>
            <person name="Jeske O."/>
            <person name="Meyerdierks A."/>
            <person name="Storesund J.E."/>
            <person name="Kallscheuer N."/>
            <person name="Luecker S."/>
            <person name="Lage O.M."/>
            <person name="Pohl T."/>
            <person name="Merkel B.J."/>
            <person name="Hornburger P."/>
            <person name="Mueller R.-W."/>
            <person name="Bruemmer F."/>
            <person name="Labrenz M."/>
            <person name="Spormann A.M."/>
            <person name="Op Den Camp H."/>
            <person name="Overmann J."/>
            <person name="Amann R."/>
            <person name="Jetten M.S.M."/>
            <person name="Mascher T."/>
            <person name="Medema M.H."/>
            <person name="Devos D.P."/>
            <person name="Kaster A.-K."/>
            <person name="Ovreas L."/>
            <person name="Rohde M."/>
            <person name="Galperin M.Y."/>
            <person name="Jogler C."/>
        </authorList>
    </citation>
    <scope>NUCLEOTIDE SEQUENCE [LARGE SCALE GENOMIC DNA]</scope>
    <source>
        <strain evidence="3 4">CA54</strain>
    </source>
</reference>
<gene>
    <name evidence="3" type="ORF">CA54_26540</name>
</gene>
<feature type="compositionally biased region" description="Basic and acidic residues" evidence="1">
    <location>
        <begin position="294"/>
        <end position="305"/>
    </location>
</feature>
<dbReference type="Gene3D" id="3.90.550.10">
    <property type="entry name" value="Spore Coat Polysaccharide Biosynthesis Protein SpsA, Chain A"/>
    <property type="match status" value="1"/>
</dbReference>
<evidence type="ECO:0000259" key="2">
    <source>
        <dbReference type="Pfam" id="PF00535"/>
    </source>
</evidence>
<proteinExistence type="predicted"/>
<keyword evidence="3" id="KW-0328">Glycosyltransferase</keyword>
<accession>A0A5C6BSG4</accession>
<organism evidence="3 4">
    <name type="scientific">Symmachiella macrocystis</name>
    <dbReference type="NCBI Taxonomy" id="2527985"/>
    <lineage>
        <taxon>Bacteria</taxon>
        <taxon>Pseudomonadati</taxon>
        <taxon>Planctomycetota</taxon>
        <taxon>Planctomycetia</taxon>
        <taxon>Planctomycetales</taxon>
        <taxon>Planctomycetaceae</taxon>
        <taxon>Symmachiella</taxon>
    </lineage>
</organism>
<keyword evidence="4" id="KW-1185">Reference proteome</keyword>
<dbReference type="GO" id="GO:0047267">
    <property type="term" value="F:undecaprenyl-phosphate mannosyltransferase activity"/>
    <property type="evidence" value="ECO:0007669"/>
    <property type="project" value="UniProtKB-EC"/>
</dbReference>
<evidence type="ECO:0000313" key="3">
    <source>
        <dbReference type="EMBL" id="TWU13819.1"/>
    </source>
</evidence>
<evidence type="ECO:0000313" key="4">
    <source>
        <dbReference type="Proteomes" id="UP000320735"/>
    </source>
</evidence>
<dbReference type="InterPro" id="IPR050256">
    <property type="entry name" value="Glycosyltransferase_2"/>
</dbReference>
<dbReference type="PANTHER" id="PTHR48090">
    <property type="entry name" value="UNDECAPRENYL-PHOSPHATE 4-DEOXY-4-FORMAMIDO-L-ARABINOSE TRANSFERASE-RELATED"/>
    <property type="match status" value="1"/>
</dbReference>
<dbReference type="EMBL" id="SJPP01000001">
    <property type="protein sequence ID" value="TWU13819.1"/>
    <property type="molecule type" value="Genomic_DNA"/>
</dbReference>